<protein>
    <submittedName>
        <fullName evidence="5">DNA-binding transcriptional ArsR family regulator</fullName>
    </submittedName>
</protein>
<dbReference type="EMBL" id="JACIFF010000003">
    <property type="protein sequence ID" value="MBB4079042.1"/>
    <property type="molecule type" value="Genomic_DNA"/>
</dbReference>
<evidence type="ECO:0000313" key="5">
    <source>
        <dbReference type="EMBL" id="MBB4079042.1"/>
    </source>
</evidence>
<keyword evidence="1" id="KW-0805">Transcription regulation</keyword>
<dbReference type="PANTHER" id="PTHR33154">
    <property type="entry name" value="TRANSCRIPTIONAL REGULATOR, ARSR FAMILY"/>
    <property type="match status" value="1"/>
</dbReference>
<keyword evidence="6" id="KW-1185">Reference proteome</keyword>
<dbReference type="PANTHER" id="PTHR33154:SF18">
    <property type="entry name" value="ARSENICAL RESISTANCE OPERON REPRESSOR"/>
    <property type="match status" value="1"/>
</dbReference>
<sequence>MLPNDQNHPPDPDDRRLNIDSEQLRRAVSLLRALNHDLRRDIIELLKSEGKITVTDIFVSLRIEQSVASQHLAILRKAEIVISERDGKYIFYSLDREKLEKIVDFIANLQN</sequence>
<dbReference type="AlphaFoldDB" id="A0A840E5Q4"/>
<dbReference type="SMART" id="SM00418">
    <property type="entry name" value="HTH_ARSR"/>
    <property type="match status" value="1"/>
</dbReference>
<dbReference type="Pfam" id="PF01022">
    <property type="entry name" value="HTH_5"/>
    <property type="match status" value="1"/>
</dbReference>
<dbReference type="NCBIfam" id="NF033788">
    <property type="entry name" value="HTH_metalloreg"/>
    <property type="match status" value="1"/>
</dbReference>
<dbReference type="InterPro" id="IPR051081">
    <property type="entry name" value="HTH_MetalResp_TranReg"/>
</dbReference>
<dbReference type="GO" id="GO:0003700">
    <property type="term" value="F:DNA-binding transcription factor activity"/>
    <property type="evidence" value="ECO:0007669"/>
    <property type="project" value="InterPro"/>
</dbReference>
<proteinExistence type="predicted"/>
<feature type="domain" description="HTH arsR-type" evidence="4">
    <location>
        <begin position="19"/>
        <end position="111"/>
    </location>
</feature>
<dbReference type="SUPFAM" id="SSF46785">
    <property type="entry name" value="Winged helix' DNA-binding domain"/>
    <property type="match status" value="1"/>
</dbReference>
<dbReference type="RefSeq" id="WP_183495284.1">
    <property type="nucleotide sequence ID" value="NZ_JACIFF010000003.1"/>
</dbReference>
<name>A0A840E5Q4_9BACT</name>
<evidence type="ECO:0000259" key="4">
    <source>
        <dbReference type="PROSITE" id="PS50987"/>
    </source>
</evidence>
<dbReference type="Gene3D" id="1.10.10.10">
    <property type="entry name" value="Winged helix-like DNA-binding domain superfamily/Winged helix DNA-binding domain"/>
    <property type="match status" value="1"/>
</dbReference>
<gene>
    <name evidence="5" type="ORF">GGR28_001659</name>
</gene>
<evidence type="ECO:0000256" key="1">
    <source>
        <dbReference type="ARBA" id="ARBA00023015"/>
    </source>
</evidence>
<keyword evidence="2 5" id="KW-0238">DNA-binding</keyword>
<reference evidence="5 6" key="1">
    <citation type="submission" date="2020-08" db="EMBL/GenBank/DDBJ databases">
        <title>Genomic Encyclopedia of Type Strains, Phase IV (KMG-IV): sequencing the most valuable type-strain genomes for metagenomic binning, comparative biology and taxonomic classification.</title>
        <authorList>
            <person name="Goeker M."/>
        </authorList>
    </citation>
    <scope>NUCLEOTIDE SEQUENCE [LARGE SCALE GENOMIC DNA]</scope>
    <source>
        <strain evidence="5 6">DSM 105137</strain>
    </source>
</reference>
<dbReference type="InterPro" id="IPR036390">
    <property type="entry name" value="WH_DNA-bd_sf"/>
</dbReference>
<evidence type="ECO:0000256" key="3">
    <source>
        <dbReference type="ARBA" id="ARBA00023163"/>
    </source>
</evidence>
<accession>A0A840E5Q4</accession>
<evidence type="ECO:0000313" key="6">
    <source>
        <dbReference type="Proteomes" id="UP000576209"/>
    </source>
</evidence>
<dbReference type="InterPro" id="IPR011991">
    <property type="entry name" value="ArsR-like_HTH"/>
</dbReference>
<dbReference type="PROSITE" id="PS50987">
    <property type="entry name" value="HTH_ARSR_2"/>
    <property type="match status" value="1"/>
</dbReference>
<dbReference type="Proteomes" id="UP000576209">
    <property type="component" value="Unassembled WGS sequence"/>
</dbReference>
<dbReference type="InterPro" id="IPR036388">
    <property type="entry name" value="WH-like_DNA-bd_sf"/>
</dbReference>
<comment type="caution">
    <text evidence="5">The sequence shown here is derived from an EMBL/GenBank/DDBJ whole genome shotgun (WGS) entry which is preliminary data.</text>
</comment>
<organism evidence="5 6">
    <name type="scientific">Neolewinella aquimaris</name>
    <dbReference type="NCBI Taxonomy" id="1835722"/>
    <lineage>
        <taxon>Bacteria</taxon>
        <taxon>Pseudomonadati</taxon>
        <taxon>Bacteroidota</taxon>
        <taxon>Saprospiria</taxon>
        <taxon>Saprospirales</taxon>
        <taxon>Lewinellaceae</taxon>
        <taxon>Neolewinella</taxon>
    </lineage>
</organism>
<dbReference type="GO" id="GO:0003677">
    <property type="term" value="F:DNA binding"/>
    <property type="evidence" value="ECO:0007669"/>
    <property type="project" value="UniProtKB-KW"/>
</dbReference>
<keyword evidence="3" id="KW-0804">Transcription</keyword>
<dbReference type="CDD" id="cd00090">
    <property type="entry name" value="HTH_ARSR"/>
    <property type="match status" value="1"/>
</dbReference>
<dbReference type="InterPro" id="IPR001845">
    <property type="entry name" value="HTH_ArsR_DNA-bd_dom"/>
</dbReference>
<evidence type="ECO:0000256" key="2">
    <source>
        <dbReference type="ARBA" id="ARBA00023125"/>
    </source>
</evidence>
<dbReference type="PRINTS" id="PR00778">
    <property type="entry name" value="HTHARSR"/>
</dbReference>